<dbReference type="EMBL" id="CAJPDQ010000004">
    <property type="protein sequence ID" value="CAF9907892.1"/>
    <property type="molecule type" value="Genomic_DNA"/>
</dbReference>
<dbReference type="CDD" id="cd03192">
    <property type="entry name" value="GST_C_Sigma_like"/>
    <property type="match status" value="1"/>
</dbReference>
<organism evidence="3 4">
    <name type="scientific">Gomphillus americanus</name>
    <dbReference type="NCBI Taxonomy" id="1940652"/>
    <lineage>
        <taxon>Eukaryota</taxon>
        <taxon>Fungi</taxon>
        <taxon>Dikarya</taxon>
        <taxon>Ascomycota</taxon>
        <taxon>Pezizomycotina</taxon>
        <taxon>Lecanoromycetes</taxon>
        <taxon>OSLEUM clade</taxon>
        <taxon>Ostropomycetidae</taxon>
        <taxon>Ostropales</taxon>
        <taxon>Graphidaceae</taxon>
        <taxon>Gomphilloideae</taxon>
        <taxon>Gomphillus</taxon>
    </lineage>
</organism>
<dbReference type="Gene3D" id="1.20.1050.10">
    <property type="match status" value="1"/>
</dbReference>
<dbReference type="InterPro" id="IPR036282">
    <property type="entry name" value="Glutathione-S-Trfase_C_sf"/>
</dbReference>
<evidence type="ECO:0000259" key="2">
    <source>
        <dbReference type="PROSITE" id="PS50405"/>
    </source>
</evidence>
<proteinExistence type="predicted"/>
<feature type="domain" description="GST C-terminal" evidence="2">
    <location>
        <begin position="106"/>
        <end position="246"/>
    </location>
</feature>
<dbReference type="Proteomes" id="UP000664169">
    <property type="component" value="Unassembled WGS sequence"/>
</dbReference>
<dbReference type="InterPro" id="IPR050213">
    <property type="entry name" value="GST_superfamily"/>
</dbReference>
<dbReference type="InterPro" id="IPR036249">
    <property type="entry name" value="Thioredoxin-like_sf"/>
</dbReference>
<evidence type="ECO:0000259" key="1">
    <source>
        <dbReference type="PROSITE" id="PS50404"/>
    </source>
</evidence>
<sequence>MSPAEPQTDTTYELLYWPSIPGRGEFVRLAFEITGTPYRDVSNEQEDGVQEMTSLISSKSTSSSPLFAPPLLRVSHPGAEGKLVIHQTPNILIFLAGKLGLDGGNNEASQAVARQIMLTALDLNNEAHDTHHPVALMEYYEDQKDEALKKAIDFRKNRIPKFFGYFERALKANDSTGHGKYLVGDKASIADIVVWQVLDGLKFAFPKEISAREKEFPVLYGTFYPAFKDQAGIKEYLASSRRMKYSHGVFRYYPELDRQD</sequence>
<accession>A0A8H3EPL5</accession>
<protein>
    <recommendedName>
        <fullName evidence="5">Glutathione S-transferase</fullName>
    </recommendedName>
</protein>
<evidence type="ECO:0008006" key="5">
    <source>
        <dbReference type="Google" id="ProtNLM"/>
    </source>
</evidence>
<dbReference type="Gene3D" id="3.40.30.10">
    <property type="entry name" value="Glutaredoxin"/>
    <property type="match status" value="1"/>
</dbReference>
<dbReference type="FunFam" id="1.20.1050.10:FF:000051">
    <property type="entry name" value="Glutathione S-transferase"/>
    <property type="match status" value="1"/>
</dbReference>
<evidence type="ECO:0000313" key="3">
    <source>
        <dbReference type="EMBL" id="CAF9907892.1"/>
    </source>
</evidence>
<dbReference type="GO" id="GO:0006749">
    <property type="term" value="P:glutathione metabolic process"/>
    <property type="evidence" value="ECO:0007669"/>
    <property type="project" value="TreeGrafter"/>
</dbReference>
<dbReference type="SUPFAM" id="SSF52833">
    <property type="entry name" value="Thioredoxin-like"/>
    <property type="match status" value="1"/>
</dbReference>
<comment type="caution">
    <text evidence="3">The sequence shown here is derived from an EMBL/GenBank/DDBJ whole genome shotgun (WGS) entry which is preliminary data.</text>
</comment>
<dbReference type="PANTHER" id="PTHR11571:SF263">
    <property type="entry name" value="GLUTATHIONE S-TRANSFERASE"/>
    <property type="match status" value="1"/>
</dbReference>
<dbReference type="Pfam" id="PF14497">
    <property type="entry name" value="GST_C_3"/>
    <property type="match status" value="1"/>
</dbReference>
<dbReference type="InterPro" id="IPR004046">
    <property type="entry name" value="GST_C"/>
</dbReference>
<dbReference type="InterPro" id="IPR004045">
    <property type="entry name" value="Glutathione_S-Trfase_N"/>
</dbReference>
<dbReference type="PANTHER" id="PTHR11571">
    <property type="entry name" value="GLUTATHIONE S-TRANSFERASE"/>
    <property type="match status" value="1"/>
</dbReference>
<keyword evidence="4" id="KW-1185">Reference proteome</keyword>
<dbReference type="SUPFAM" id="SSF47616">
    <property type="entry name" value="GST C-terminal domain-like"/>
    <property type="match status" value="1"/>
</dbReference>
<name>A0A8H3EPL5_9LECA</name>
<dbReference type="OrthoDB" id="414243at2759"/>
<dbReference type="InterPro" id="IPR010987">
    <property type="entry name" value="Glutathione-S-Trfase_C-like"/>
</dbReference>
<dbReference type="AlphaFoldDB" id="A0A8H3EPL5"/>
<evidence type="ECO:0000313" key="4">
    <source>
        <dbReference type="Proteomes" id="UP000664169"/>
    </source>
</evidence>
<dbReference type="PROSITE" id="PS50404">
    <property type="entry name" value="GST_NTER"/>
    <property type="match status" value="1"/>
</dbReference>
<feature type="domain" description="GST N-terminal" evidence="1">
    <location>
        <begin position="11"/>
        <end position="103"/>
    </location>
</feature>
<gene>
    <name evidence="3" type="ORF">GOMPHAMPRED_006013</name>
</gene>
<reference evidence="3" key="1">
    <citation type="submission" date="2021-03" db="EMBL/GenBank/DDBJ databases">
        <authorList>
            <person name="Tagirdzhanova G."/>
        </authorList>
    </citation>
    <scope>NUCLEOTIDE SEQUENCE</scope>
</reference>
<dbReference type="GO" id="GO:0004364">
    <property type="term" value="F:glutathione transferase activity"/>
    <property type="evidence" value="ECO:0007669"/>
    <property type="project" value="TreeGrafter"/>
</dbReference>
<dbReference type="PROSITE" id="PS50405">
    <property type="entry name" value="GST_CTER"/>
    <property type="match status" value="1"/>
</dbReference>